<dbReference type="Proteomes" id="UP001159428">
    <property type="component" value="Unassembled WGS sequence"/>
</dbReference>
<evidence type="ECO:0000256" key="1">
    <source>
        <dbReference type="SAM" id="MobiDB-lite"/>
    </source>
</evidence>
<comment type="caution">
    <text evidence="2">The sequence shown here is derived from an EMBL/GenBank/DDBJ whole genome shotgun (WGS) entry which is preliminary data.</text>
</comment>
<protein>
    <submittedName>
        <fullName evidence="2">Uncharacterized protein</fullName>
    </submittedName>
</protein>
<name>A0AAU9WW60_9CNID</name>
<feature type="region of interest" description="Disordered" evidence="1">
    <location>
        <begin position="28"/>
        <end position="65"/>
    </location>
</feature>
<dbReference type="AlphaFoldDB" id="A0AAU9WW60"/>
<dbReference type="EMBL" id="CALNXJ010000023">
    <property type="protein sequence ID" value="CAH3128170.1"/>
    <property type="molecule type" value="Genomic_DNA"/>
</dbReference>
<gene>
    <name evidence="2" type="ORF">PMEA_00013335</name>
</gene>
<evidence type="ECO:0000313" key="2">
    <source>
        <dbReference type="EMBL" id="CAH3128170.1"/>
    </source>
</evidence>
<organism evidence="2 3">
    <name type="scientific">Pocillopora meandrina</name>
    <dbReference type="NCBI Taxonomy" id="46732"/>
    <lineage>
        <taxon>Eukaryota</taxon>
        <taxon>Metazoa</taxon>
        <taxon>Cnidaria</taxon>
        <taxon>Anthozoa</taxon>
        <taxon>Hexacorallia</taxon>
        <taxon>Scleractinia</taxon>
        <taxon>Astrocoeniina</taxon>
        <taxon>Pocilloporidae</taxon>
        <taxon>Pocillopora</taxon>
    </lineage>
</organism>
<accession>A0AAU9WW60</accession>
<evidence type="ECO:0000313" key="3">
    <source>
        <dbReference type="Proteomes" id="UP001159428"/>
    </source>
</evidence>
<feature type="compositionally biased region" description="Basic and acidic residues" evidence="1">
    <location>
        <begin position="34"/>
        <end position="52"/>
    </location>
</feature>
<keyword evidence="3" id="KW-1185">Reference proteome</keyword>
<proteinExistence type="predicted"/>
<reference evidence="2 3" key="1">
    <citation type="submission" date="2022-05" db="EMBL/GenBank/DDBJ databases">
        <authorList>
            <consortium name="Genoscope - CEA"/>
            <person name="William W."/>
        </authorList>
    </citation>
    <scope>NUCLEOTIDE SEQUENCE [LARGE SCALE GENOMIC DNA]</scope>
</reference>
<sequence length="65" mass="7598">MSQDIKKLFGVIIPKFAIAYLTSLGPCRKKHKKKVDDSESWLRQEESEKNLRSPETPLLNTRQLR</sequence>